<evidence type="ECO:0000313" key="1">
    <source>
        <dbReference type="EMBL" id="RXH58409.1"/>
    </source>
</evidence>
<reference evidence="1 2" key="1">
    <citation type="submission" date="2018-11" db="EMBL/GenBank/DDBJ databases">
        <authorList>
            <person name="Mardanov A.V."/>
            <person name="Ravin N.V."/>
            <person name="Dedysh S.N."/>
        </authorList>
    </citation>
    <scope>NUCLEOTIDE SEQUENCE [LARGE SCALE GENOMIC DNA]</scope>
    <source>
        <strain evidence="1 2">AF10</strain>
    </source>
</reference>
<reference evidence="2" key="2">
    <citation type="submission" date="2019-02" db="EMBL/GenBank/DDBJ databases">
        <title>Granulicella sibirica sp. nov., a psychrotolerant acidobacterium isolated from an organic soil layer in forested tundra, West Siberia.</title>
        <authorList>
            <person name="Oshkin I.Y."/>
            <person name="Kulichevskaya I.S."/>
            <person name="Rijpstra W.I.C."/>
            <person name="Sinninghe Damste J.S."/>
            <person name="Rakitin A.L."/>
            <person name="Ravin N.V."/>
            <person name="Dedysh S.N."/>
        </authorList>
    </citation>
    <scope>NUCLEOTIDE SEQUENCE [LARGE SCALE GENOMIC DNA]</scope>
    <source>
        <strain evidence="2">AF10</strain>
    </source>
</reference>
<dbReference type="OrthoDB" id="8854303at2"/>
<sequence>MKQSPEPASASDPVADLLPNLASFIEDGEVTIGIVNPVGCVATAADQHASIAMLVGRKNETLTELLTRLDSAIGLALTEDIFTDEVNQRPKGK</sequence>
<name>A0A4Q0T8Q0_9BACT</name>
<comment type="caution">
    <text evidence="1">The sequence shown here is derived from an EMBL/GenBank/DDBJ whole genome shotgun (WGS) entry which is preliminary data.</text>
</comment>
<dbReference type="EMBL" id="RDSM01000001">
    <property type="protein sequence ID" value="RXH58409.1"/>
    <property type="molecule type" value="Genomic_DNA"/>
</dbReference>
<keyword evidence="2" id="KW-1185">Reference proteome</keyword>
<evidence type="ECO:0000313" key="2">
    <source>
        <dbReference type="Proteomes" id="UP000289437"/>
    </source>
</evidence>
<gene>
    <name evidence="1" type="ORF">GRAN_1719</name>
</gene>
<organism evidence="1 2">
    <name type="scientific">Granulicella sibirica</name>
    <dbReference type="NCBI Taxonomy" id="2479048"/>
    <lineage>
        <taxon>Bacteria</taxon>
        <taxon>Pseudomonadati</taxon>
        <taxon>Acidobacteriota</taxon>
        <taxon>Terriglobia</taxon>
        <taxon>Terriglobales</taxon>
        <taxon>Acidobacteriaceae</taxon>
        <taxon>Granulicella</taxon>
    </lineage>
</organism>
<dbReference type="AlphaFoldDB" id="A0A4Q0T8Q0"/>
<accession>A0A4Q0T8Q0</accession>
<protein>
    <submittedName>
        <fullName evidence="1">Uncharacterized protein</fullName>
    </submittedName>
</protein>
<dbReference type="Proteomes" id="UP000289437">
    <property type="component" value="Unassembled WGS sequence"/>
</dbReference>
<proteinExistence type="predicted"/>
<dbReference type="RefSeq" id="WP_128912409.1">
    <property type="nucleotide sequence ID" value="NZ_RDSM01000001.1"/>
</dbReference>